<evidence type="ECO:0000313" key="1">
    <source>
        <dbReference type="EMBL" id="CAG9166426.1"/>
    </source>
</evidence>
<protein>
    <submittedName>
        <fullName evidence="1">Uncharacterized protein</fullName>
    </submittedName>
</protein>
<organism evidence="1 2">
    <name type="scientific">Cupriavidus pinatubonensis</name>
    <dbReference type="NCBI Taxonomy" id="248026"/>
    <lineage>
        <taxon>Bacteria</taxon>
        <taxon>Pseudomonadati</taxon>
        <taxon>Pseudomonadota</taxon>
        <taxon>Betaproteobacteria</taxon>
        <taxon>Burkholderiales</taxon>
        <taxon>Burkholderiaceae</taxon>
        <taxon>Cupriavidus</taxon>
    </lineage>
</organism>
<proteinExistence type="predicted"/>
<dbReference type="Proteomes" id="UP000701702">
    <property type="component" value="Unassembled WGS sequence"/>
</dbReference>
<name>A0ABN7Y1Y6_9BURK</name>
<dbReference type="EMBL" id="CAJZAF010000003">
    <property type="protein sequence ID" value="CAG9166426.1"/>
    <property type="molecule type" value="Genomic_DNA"/>
</dbReference>
<accession>A0ABN7Y1Y6</accession>
<keyword evidence="2" id="KW-1185">Reference proteome</keyword>
<evidence type="ECO:0000313" key="2">
    <source>
        <dbReference type="Proteomes" id="UP000701702"/>
    </source>
</evidence>
<sequence length="217" mass="23085">MLPHLQAPRQRAKTHALGGQHGAALGMAAKAAVWPASRWQLQRQALPRKRGFGAMMAVMPLASGRSGKRKLSSTADPPLLVVINVQATVRLAPRNATVSPAVTLTYRVPGRSEIERVAVSIAAAVPYKSALAGGKGAHAEARPKAESASAIRKACLVVMMRPPVDLRQGLVIPPLATTRLPISPRTHAVCQKNCLATLRASPAMPPTPKRWLTHDLV</sequence>
<reference evidence="1 2" key="1">
    <citation type="submission" date="2021-08" db="EMBL/GenBank/DDBJ databases">
        <authorList>
            <person name="Peeters C."/>
        </authorList>
    </citation>
    <scope>NUCLEOTIDE SEQUENCE [LARGE SCALE GENOMIC DNA]</scope>
    <source>
        <strain evidence="1 2">LMG 23994</strain>
    </source>
</reference>
<comment type="caution">
    <text evidence="1">The sequence shown here is derived from an EMBL/GenBank/DDBJ whole genome shotgun (WGS) entry which is preliminary data.</text>
</comment>
<gene>
    <name evidence="1" type="ORF">LMG23994_00986</name>
</gene>